<dbReference type="Gene3D" id="3.30.1330.30">
    <property type="match status" value="1"/>
</dbReference>
<feature type="domain" description="tRNA/rRNA methyltransferase SpoU type" evidence="4">
    <location>
        <begin position="113"/>
        <end position="248"/>
    </location>
</feature>
<dbReference type="GO" id="GO:0003723">
    <property type="term" value="F:RNA binding"/>
    <property type="evidence" value="ECO:0007669"/>
    <property type="project" value="InterPro"/>
</dbReference>
<dbReference type="CDD" id="cd18109">
    <property type="entry name" value="SpoU-like_RNA-MTase"/>
    <property type="match status" value="1"/>
</dbReference>
<dbReference type="GO" id="GO:0008173">
    <property type="term" value="F:RNA methyltransferase activity"/>
    <property type="evidence" value="ECO:0007669"/>
    <property type="project" value="InterPro"/>
</dbReference>
<dbReference type="Proteomes" id="UP000486602">
    <property type="component" value="Unassembled WGS sequence"/>
</dbReference>
<dbReference type="PANTHER" id="PTHR43191:SF2">
    <property type="entry name" value="RRNA METHYLTRANSFERASE 3, MITOCHONDRIAL"/>
    <property type="match status" value="1"/>
</dbReference>
<dbReference type="InterPro" id="IPR053888">
    <property type="entry name" value="MRM3-like_sub_bind"/>
</dbReference>
<evidence type="ECO:0000313" key="7">
    <source>
        <dbReference type="Proteomes" id="UP000486602"/>
    </source>
</evidence>
<dbReference type="InterPro" id="IPR001537">
    <property type="entry name" value="SpoU_MeTrfase"/>
</dbReference>
<dbReference type="PANTHER" id="PTHR43191">
    <property type="entry name" value="RRNA METHYLTRANSFERASE 3"/>
    <property type="match status" value="1"/>
</dbReference>
<dbReference type="Pfam" id="PF00588">
    <property type="entry name" value="SpoU_methylase"/>
    <property type="match status" value="1"/>
</dbReference>
<sequence>MTGKLTKSQSKYIKSLQQKKVRDLNKQFVVEGVKLVRDLLNHSGIVDYLVYTGDNEDYAFAFPERAFHTSPKELAMISSLKTPNKILAVCNQGLPFDSKRARVFGQLDFSKSIIALDEISDPGNLGTILRLADWFGIKQIVCAPGSVDVFNPKVVQATMGAIFRVNVQTMPLVDLIDSAPSEMKAYLADMEGENLYTAEVSSPFILVMGSEGHGVSAEIRKLVPSVISIPQFGGGESLNVAVSTGIILSEFCRKLG</sequence>
<dbReference type="AlphaFoldDB" id="A0A7K3WRL6"/>
<dbReference type="GO" id="GO:0032259">
    <property type="term" value="P:methylation"/>
    <property type="evidence" value="ECO:0007669"/>
    <property type="project" value="UniProtKB-KW"/>
</dbReference>
<dbReference type="RefSeq" id="WP_163284501.1">
    <property type="nucleotide sequence ID" value="NZ_JAAGVY010000010.1"/>
</dbReference>
<dbReference type="Gene3D" id="3.40.1280.10">
    <property type="match status" value="1"/>
</dbReference>
<dbReference type="SUPFAM" id="SSF55315">
    <property type="entry name" value="L30e-like"/>
    <property type="match status" value="1"/>
</dbReference>
<dbReference type="Pfam" id="PF22435">
    <property type="entry name" value="MRM3-like_sub_bind"/>
    <property type="match status" value="1"/>
</dbReference>
<dbReference type="GO" id="GO:0006396">
    <property type="term" value="P:RNA processing"/>
    <property type="evidence" value="ECO:0007669"/>
    <property type="project" value="InterPro"/>
</dbReference>
<dbReference type="InterPro" id="IPR029064">
    <property type="entry name" value="Ribosomal_eL30-like_sf"/>
</dbReference>
<dbReference type="InterPro" id="IPR029026">
    <property type="entry name" value="tRNA_m1G_MTases_N"/>
</dbReference>
<organism evidence="6 7">
    <name type="scientific">Cryomorpha ignava</name>
    <dbReference type="NCBI Taxonomy" id="101383"/>
    <lineage>
        <taxon>Bacteria</taxon>
        <taxon>Pseudomonadati</taxon>
        <taxon>Bacteroidota</taxon>
        <taxon>Flavobacteriia</taxon>
        <taxon>Flavobacteriales</taxon>
        <taxon>Cryomorphaceae</taxon>
        <taxon>Cryomorpha</taxon>
    </lineage>
</organism>
<comment type="caution">
    <text evidence="6">The sequence shown here is derived from an EMBL/GenBank/DDBJ whole genome shotgun (WGS) entry which is preliminary data.</text>
</comment>
<dbReference type="EMBL" id="JAAGVY010000010">
    <property type="protein sequence ID" value="NEN23355.1"/>
    <property type="molecule type" value="Genomic_DNA"/>
</dbReference>
<proteinExistence type="inferred from homology"/>
<comment type="similarity">
    <text evidence="1">Belongs to the class IV-like SAM-binding methyltransferase superfamily. RNA methyltransferase TrmH family.</text>
</comment>
<keyword evidence="2 6" id="KW-0489">Methyltransferase</keyword>
<gene>
    <name evidence="6" type="ORF">G3O08_07565</name>
</gene>
<dbReference type="SUPFAM" id="SSF75217">
    <property type="entry name" value="alpha/beta knot"/>
    <property type="match status" value="1"/>
</dbReference>
<evidence type="ECO:0000256" key="1">
    <source>
        <dbReference type="ARBA" id="ARBA00007228"/>
    </source>
</evidence>
<feature type="domain" description="MRM3-like substrate binding" evidence="5">
    <location>
        <begin position="11"/>
        <end position="88"/>
    </location>
</feature>
<protein>
    <submittedName>
        <fullName evidence="6">RNA methyltransferase</fullName>
    </submittedName>
</protein>
<evidence type="ECO:0000259" key="5">
    <source>
        <dbReference type="Pfam" id="PF22435"/>
    </source>
</evidence>
<evidence type="ECO:0000256" key="3">
    <source>
        <dbReference type="ARBA" id="ARBA00022679"/>
    </source>
</evidence>
<dbReference type="InterPro" id="IPR029028">
    <property type="entry name" value="Alpha/beta_knot_MTases"/>
</dbReference>
<reference evidence="6 7" key="1">
    <citation type="submission" date="2020-02" db="EMBL/GenBank/DDBJ databases">
        <title>Out from the shadows clarifying the taxonomy of the family Cryomorphaceae and related taxa by utilizing the GTDB taxonomic framework.</title>
        <authorList>
            <person name="Bowman J.P."/>
        </authorList>
    </citation>
    <scope>NUCLEOTIDE SEQUENCE [LARGE SCALE GENOMIC DNA]</scope>
    <source>
        <strain evidence="6 7">QSSC 1-22</strain>
    </source>
</reference>
<name>A0A7K3WRL6_9FLAO</name>
<accession>A0A7K3WRL6</accession>
<dbReference type="InterPro" id="IPR051259">
    <property type="entry name" value="rRNA_Methyltransferase"/>
</dbReference>
<keyword evidence="3 6" id="KW-0808">Transferase</keyword>
<evidence type="ECO:0000259" key="4">
    <source>
        <dbReference type="Pfam" id="PF00588"/>
    </source>
</evidence>
<evidence type="ECO:0000313" key="6">
    <source>
        <dbReference type="EMBL" id="NEN23355.1"/>
    </source>
</evidence>
<keyword evidence="7" id="KW-1185">Reference proteome</keyword>
<evidence type="ECO:0000256" key="2">
    <source>
        <dbReference type="ARBA" id="ARBA00022603"/>
    </source>
</evidence>